<dbReference type="Gene3D" id="2.170.130.10">
    <property type="entry name" value="TonB-dependent receptor, plug domain"/>
    <property type="match status" value="1"/>
</dbReference>
<dbReference type="Gene3D" id="2.40.170.20">
    <property type="entry name" value="TonB-dependent receptor, beta-barrel domain"/>
    <property type="match status" value="1"/>
</dbReference>
<organism evidence="15 16">
    <name type="scientific">Neokomagataea tanensis</name>
    <dbReference type="NCBI Taxonomy" id="661191"/>
    <lineage>
        <taxon>Bacteria</taxon>
        <taxon>Pseudomonadati</taxon>
        <taxon>Pseudomonadota</taxon>
        <taxon>Alphaproteobacteria</taxon>
        <taxon>Acetobacterales</taxon>
        <taxon>Acetobacteraceae</taxon>
        <taxon>Neokomagataea</taxon>
    </lineage>
</organism>
<keyword evidence="3 10" id="KW-0813">Transport</keyword>
<evidence type="ECO:0000256" key="10">
    <source>
        <dbReference type="PROSITE-ProRule" id="PRU01360"/>
    </source>
</evidence>
<dbReference type="EMBL" id="CP032485">
    <property type="protein sequence ID" value="QDH25027.1"/>
    <property type="molecule type" value="Genomic_DNA"/>
</dbReference>
<dbReference type="InterPro" id="IPR000531">
    <property type="entry name" value="Beta-barrel_TonB"/>
</dbReference>
<keyword evidence="4 10" id="KW-1134">Transmembrane beta strand</keyword>
<dbReference type="AlphaFoldDB" id="A0A4Y6V973"/>
<evidence type="ECO:0000256" key="3">
    <source>
        <dbReference type="ARBA" id="ARBA00022448"/>
    </source>
</evidence>
<evidence type="ECO:0000256" key="9">
    <source>
        <dbReference type="ARBA" id="ARBA00023237"/>
    </source>
</evidence>
<dbReference type="SUPFAM" id="SSF56935">
    <property type="entry name" value="Porins"/>
    <property type="match status" value="1"/>
</dbReference>
<evidence type="ECO:0000259" key="13">
    <source>
        <dbReference type="Pfam" id="PF00593"/>
    </source>
</evidence>
<keyword evidence="7 10" id="KW-0472">Membrane</keyword>
<keyword evidence="12" id="KW-0732">Signal</keyword>
<dbReference type="GO" id="GO:0009279">
    <property type="term" value="C:cell outer membrane"/>
    <property type="evidence" value="ECO:0007669"/>
    <property type="project" value="UniProtKB-SubCell"/>
</dbReference>
<dbReference type="OrthoDB" id="9760333at2"/>
<accession>A0A4Y6V973</accession>
<dbReference type="KEGG" id="ntn:D5366_07165"/>
<comment type="similarity">
    <text evidence="2 10 11">Belongs to the TonB-dependent receptor family.</text>
</comment>
<evidence type="ECO:0000256" key="2">
    <source>
        <dbReference type="ARBA" id="ARBA00009810"/>
    </source>
</evidence>
<feature type="chain" id="PRO_5021396829" evidence="12">
    <location>
        <begin position="23"/>
        <end position="712"/>
    </location>
</feature>
<keyword evidence="6 11" id="KW-0798">TonB box</keyword>
<comment type="subcellular location">
    <subcellularLocation>
        <location evidence="1 10">Cell outer membrane</location>
        <topology evidence="1 10">Multi-pass membrane protein</topology>
    </subcellularLocation>
</comment>
<evidence type="ECO:0000256" key="11">
    <source>
        <dbReference type="RuleBase" id="RU003357"/>
    </source>
</evidence>
<feature type="signal peptide" evidence="12">
    <location>
        <begin position="1"/>
        <end position="22"/>
    </location>
</feature>
<evidence type="ECO:0000256" key="5">
    <source>
        <dbReference type="ARBA" id="ARBA00022692"/>
    </source>
</evidence>
<dbReference type="PROSITE" id="PS52016">
    <property type="entry name" value="TONB_DEPENDENT_REC_3"/>
    <property type="match status" value="1"/>
</dbReference>
<evidence type="ECO:0000259" key="14">
    <source>
        <dbReference type="Pfam" id="PF07715"/>
    </source>
</evidence>
<feature type="domain" description="TonB-dependent receptor plug" evidence="14">
    <location>
        <begin position="71"/>
        <end position="167"/>
    </location>
</feature>
<evidence type="ECO:0000256" key="1">
    <source>
        <dbReference type="ARBA" id="ARBA00004571"/>
    </source>
</evidence>
<evidence type="ECO:0000256" key="12">
    <source>
        <dbReference type="SAM" id="SignalP"/>
    </source>
</evidence>
<evidence type="ECO:0000313" key="16">
    <source>
        <dbReference type="Proteomes" id="UP000317214"/>
    </source>
</evidence>
<keyword evidence="8 15" id="KW-0675">Receptor</keyword>
<dbReference type="InterPro" id="IPR037066">
    <property type="entry name" value="Plug_dom_sf"/>
</dbReference>
<dbReference type="GO" id="GO:0038023">
    <property type="term" value="F:signaling receptor activity"/>
    <property type="evidence" value="ECO:0007669"/>
    <property type="project" value="InterPro"/>
</dbReference>
<gene>
    <name evidence="15" type="ORF">D5366_07165</name>
</gene>
<evidence type="ECO:0000256" key="6">
    <source>
        <dbReference type="ARBA" id="ARBA00023077"/>
    </source>
</evidence>
<dbReference type="PANTHER" id="PTHR32552:SF85">
    <property type="entry name" value="BLL7968 PROTEIN"/>
    <property type="match status" value="1"/>
</dbReference>
<dbReference type="NCBIfam" id="TIGR01783">
    <property type="entry name" value="TonB-siderophor"/>
    <property type="match status" value="1"/>
</dbReference>
<protein>
    <submittedName>
        <fullName evidence="15">TonB-dependent receptor</fullName>
    </submittedName>
</protein>
<dbReference type="InterPro" id="IPR010105">
    <property type="entry name" value="TonB_sidphr_rcpt"/>
</dbReference>
<dbReference type="Pfam" id="PF00593">
    <property type="entry name" value="TonB_dep_Rec_b-barrel"/>
    <property type="match status" value="1"/>
</dbReference>
<sequence length="712" mass="78367">MFFRHKKHLPCIMLLLSSTAMAETPEHLKKTHVKHTSHKKEEHYLVEAQRRTYTAEESSMGDKRATPFLQQTQTTNVVTHQTIVDFSPATMEDMAKYAPGISIGNNFGGTQDALIKRGFGAIDDGSILRDGIRMPVGRNYQGATTERVEILKGPASLFYGMQEPGGVINVVTKAPQPHWGADIGTQWSSLGGGNGHFDATGPVSNTLSFRLVGQYRNENYWRNFGSNRQTLLAPSLHWAQGRWDASVSYEWAKYNNALDRGAVFVGNNPVSGPKNRLDETWTASWGQRHLVAAQTNYRISANDRLRLSGGYNHDDYHDRQADPSAYNVQTGILTRRYRSNGGTIRANGSVALDYIATHNLWGMKHEITSGVDYENRRQDQGNFYQGPNIGGFRPSSPVYGLVKPVGTVNPASSGLYQNINSASGYFKDNIHVTKQIIISGGVRYQWFRLKYGQGIPRRITTNSSYKKALPFAAIVWQPLKTVSLYGDYSQSFGANQLPTGSTLEGGYKPTSGREFEVGARYDNGWLTGDVALYNIHKKNVLQTAGLDSSGNTIQRLTGLAGSKGVEASLNGQITQHFSAIVTYAFTEARTMRDTPQTNGKPLIGVPKHTGSAYLTWHDTLPWKGISMRAGGGVHLVGTRAATLTNSYQVPGYATVDAFASWRIPHLIGRQTTLQVNAVNLLNQGYIIAPTGSAMRNSWGQGRTVMVGLDNSF</sequence>
<feature type="domain" description="TonB-dependent receptor-like beta-barrel" evidence="13">
    <location>
        <begin position="247"/>
        <end position="680"/>
    </location>
</feature>
<reference evidence="15 16" key="1">
    <citation type="submission" date="2018-09" db="EMBL/GenBank/DDBJ databases">
        <title>The complete genome sequence of Neokomagataea tanensis NBRC 106556(T).</title>
        <authorList>
            <person name="Chua K.-O."/>
            <person name="See-Too W.-S."/>
            <person name="Hong K.-W."/>
            <person name="Yin W.-F."/>
            <person name="Chan K.-G."/>
        </authorList>
    </citation>
    <scope>NUCLEOTIDE SEQUENCE [LARGE SCALE GENOMIC DNA]</scope>
    <source>
        <strain evidence="16">AH13 \ NBRC 106556</strain>
    </source>
</reference>
<evidence type="ECO:0000256" key="4">
    <source>
        <dbReference type="ARBA" id="ARBA00022452"/>
    </source>
</evidence>
<dbReference type="Pfam" id="PF07715">
    <property type="entry name" value="Plug"/>
    <property type="match status" value="1"/>
</dbReference>
<keyword evidence="9 10" id="KW-0998">Cell outer membrane</keyword>
<dbReference type="PANTHER" id="PTHR32552">
    <property type="entry name" value="FERRICHROME IRON RECEPTOR-RELATED"/>
    <property type="match status" value="1"/>
</dbReference>
<dbReference type="GO" id="GO:0015344">
    <property type="term" value="F:siderophore uptake transmembrane transporter activity"/>
    <property type="evidence" value="ECO:0007669"/>
    <property type="project" value="TreeGrafter"/>
</dbReference>
<dbReference type="InterPro" id="IPR039426">
    <property type="entry name" value="TonB-dep_rcpt-like"/>
</dbReference>
<dbReference type="GO" id="GO:0015891">
    <property type="term" value="P:siderophore transport"/>
    <property type="evidence" value="ECO:0007669"/>
    <property type="project" value="InterPro"/>
</dbReference>
<dbReference type="Proteomes" id="UP000317214">
    <property type="component" value="Chromosome"/>
</dbReference>
<evidence type="ECO:0000256" key="8">
    <source>
        <dbReference type="ARBA" id="ARBA00023170"/>
    </source>
</evidence>
<evidence type="ECO:0000313" key="15">
    <source>
        <dbReference type="EMBL" id="QDH25027.1"/>
    </source>
</evidence>
<dbReference type="RefSeq" id="WP_141492879.1">
    <property type="nucleotide sequence ID" value="NZ_CP032485.1"/>
</dbReference>
<proteinExistence type="inferred from homology"/>
<dbReference type="CDD" id="cd01347">
    <property type="entry name" value="ligand_gated_channel"/>
    <property type="match status" value="1"/>
</dbReference>
<keyword evidence="16" id="KW-1185">Reference proteome</keyword>
<evidence type="ECO:0000256" key="7">
    <source>
        <dbReference type="ARBA" id="ARBA00023136"/>
    </source>
</evidence>
<keyword evidence="5 10" id="KW-0812">Transmembrane</keyword>
<name>A0A4Y6V973_9PROT</name>
<dbReference type="InterPro" id="IPR036942">
    <property type="entry name" value="Beta-barrel_TonB_sf"/>
</dbReference>
<dbReference type="InterPro" id="IPR012910">
    <property type="entry name" value="Plug_dom"/>
</dbReference>